<name>A0A1I9SAC1_9CAUD</name>
<keyword evidence="2" id="KW-1185">Reference proteome</keyword>
<evidence type="ECO:0000313" key="1">
    <source>
        <dbReference type="EMBL" id="AOZ63727.1"/>
    </source>
</evidence>
<evidence type="ECO:0000313" key="2">
    <source>
        <dbReference type="Proteomes" id="UP000224902"/>
    </source>
</evidence>
<reference evidence="2" key="1">
    <citation type="submission" date="2016-08" db="EMBL/GenBank/DDBJ databases">
        <authorList>
            <person name="Seilhamer J.J."/>
        </authorList>
    </citation>
    <scope>NUCLEOTIDE SEQUENCE [LARGE SCALE GENOMIC DNA]</scope>
</reference>
<sequence>MSRRYVRYEVDANFNLISATATSFSTFDADLIDPKAHYVYIIPWSDSISGANHLIWSAKEGYTDIKNDPKFRKYELIKEELIEQYGSIEN</sequence>
<protein>
    <submittedName>
        <fullName evidence="1">Uncharacterized protein</fullName>
    </submittedName>
</protein>
<dbReference type="EMBL" id="KX774321">
    <property type="protein sequence ID" value="AOZ63727.1"/>
    <property type="molecule type" value="Genomic_DNA"/>
</dbReference>
<organism evidence="1 2">
    <name type="scientific">Rhodococcus phage Weasels2</name>
    <dbReference type="NCBI Taxonomy" id="1897437"/>
    <lineage>
        <taxon>Viruses</taxon>
        <taxon>Duplodnaviria</taxon>
        <taxon>Heunggongvirae</taxon>
        <taxon>Uroviricota</taxon>
        <taxon>Caudoviricetes</taxon>
        <taxon>Weaselvirus</taxon>
        <taxon>Weaselvirus weasel</taxon>
    </lineage>
</organism>
<proteinExistence type="predicted"/>
<gene>
    <name evidence="1" type="ORF">SEA_WEASELS2_147</name>
</gene>
<dbReference type="Proteomes" id="UP000224902">
    <property type="component" value="Segment"/>
</dbReference>
<accession>A0A1I9SAC1</accession>